<comment type="caution">
    <text evidence="1">The sequence shown here is derived from an EMBL/GenBank/DDBJ whole genome shotgun (WGS) entry which is preliminary data.</text>
</comment>
<dbReference type="InterPro" id="IPR036397">
    <property type="entry name" value="RNaseH_sf"/>
</dbReference>
<accession>A0A4Y2J8W9</accession>
<gene>
    <name evidence="1" type="ORF">AVEN_99872_1</name>
</gene>
<dbReference type="Gene3D" id="3.30.420.10">
    <property type="entry name" value="Ribonuclease H-like superfamily/Ribonuclease H"/>
    <property type="match status" value="1"/>
</dbReference>
<dbReference type="AlphaFoldDB" id="A0A4Y2J8W9"/>
<evidence type="ECO:0000313" key="1">
    <source>
        <dbReference type="EMBL" id="GBM85702.1"/>
    </source>
</evidence>
<organism evidence="1 2">
    <name type="scientific">Araneus ventricosus</name>
    <name type="common">Orbweaver spider</name>
    <name type="synonym">Epeira ventricosa</name>
    <dbReference type="NCBI Taxonomy" id="182803"/>
    <lineage>
        <taxon>Eukaryota</taxon>
        <taxon>Metazoa</taxon>
        <taxon>Ecdysozoa</taxon>
        <taxon>Arthropoda</taxon>
        <taxon>Chelicerata</taxon>
        <taxon>Arachnida</taxon>
        <taxon>Araneae</taxon>
        <taxon>Araneomorphae</taxon>
        <taxon>Entelegynae</taxon>
        <taxon>Araneoidea</taxon>
        <taxon>Araneidae</taxon>
        <taxon>Araneus</taxon>
    </lineage>
</organism>
<reference evidence="1 2" key="1">
    <citation type="journal article" date="2019" name="Sci. Rep.">
        <title>Orb-weaving spider Araneus ventricosus genome elucidates the spidroin gene catalogue.</title>
        <authorList>
            <person name="Kono N."/>
            <person name="Nakamura H."/>
            <person name="Ohtoshi R."/>
            <person name="Moran D.A.P."/>
            <person name="Shinohara A."/>
            <person name="Yoshida Y."/>
            <person name="Fujiwara M."/>
            <person name="Mori M."/>
            <person name="Tomita M."/>
            <person name="Arakawa K."/>
        </authorList>
    </citation>
    <scope>NUCLEOTIDE SEQUENCE [LARGE SCALE GENOMIC DNA]</scope>
</reference>
<evidence type="ECO:0008006" key="3">
    <source>
        <dbReference type="Google" id="ProtNLM"/>
    </source>
</evidence>
<evidence type="ECO:0000313" key="2">
    <source>
        <dbReference type="Proteomes" id="UP000499080"/>
    </source>
</evidence>
<keyword evidence="2" id="KW-1185">Reference proteome</keyword>
<name>A0A4Y2J8W9_ARAVE</name>
<dbReference type="Proteomes" id="UP000499080">
    <property type="component" value="Unassembled WGS sequence"/>
</dbReference>
<dbReference type="EMBL" id="BGPR01003257">
    <property type="protein sequence ID" value="GBM85702.1"/>
    <property type="molecule type" value="Genomic_DNA"/>
</dbReference>
<sequence>MSWPPNSPELNLMEQIWNAMERHLRDQTPPCANISTLRDRCLDISCNLSPVMHQTLVVSMVRRVVAVLKAKGGATCY</sequence>
<proteinExistence type="predicted"/>
<protein>
    <recommendedName>
        <fullName evidence="3">Tc1-like transposase DDE domain-containing protein</fullName>
    </recommendedName>
</protein>
<dbReference type="GO" id="GO:0003676">
    <property type="term" value="F:nucleic acid binding"/>
    <property type="evidence" value="ECO:0007669"/>
    <property type="project" value="InterPro"/>
</dbReference>